<protein>
    <recommendedName>
        <fullName evidence="4">Plant bHLH transcription factor ACT-like domain-containing protein</fullName>
    </recommendedName>
</protein>
<dbReference type="Pfam" id="PF22754">
    <property type="entry name" value="bHLH-TF_ACT-like_plant"/>
    <property type="match status" value="1"/>
</dbReference>
<dbReference type="AlphaFoldDB" id="A0ABD3RL82"/>
<dbReference type="InterPro" id="IPR052610">
    <property type="entry name" value="bHLH_transcription_regulator"/>
</dbReference>
<comment type="caution">
    <text evidence="5">The sequence shown here is derived from an EMBL/GenBank/DDBJ whole genome shotgun (WGS) entry which is preliminary data.</text>
</comment>
<dbReference type="PANTHER" id="PTHR45959">
    <property type="entry name" value="BHLH TRANSCRIPTION FACTOR"/>
    <property type="match status" value="1"/>
</dbReference>
<sequence length="111" mass="12138">MAIGIHEEYSYSSSSSSSTTTNEQVMLPEIEARVSDNNHILIKVHCEKEKGVLANLYSKVESLNLVVVNTSVTPFGSFNLDITIIAEMEGEFNSTMKEVVTALRVALQADA</sequence>
<dbReference type="EMBL" id="JBJXBP010000008">
    <property type="protein sequence ID" value="KAL3813732.1"/>
    <property type="molecule type" value="Genomic_DNA"/>
</dbReference>
<dbReference type="InterPro" id="IPR054502">
    <property type="entry name" value="bHLH-TF_ACT-like_plant"/>
</dbReference>
<dbReference type="PANTHER" id="PTHR45959:SF73">
    <property type="entry name" value="TRANSCRIPTION FACTOR BHLH25"/>
    <property type="match status" value="1"/>
</dbReference>
<comment type="subcellular location">
    <subcellularLocation>
        <location evidence="1">Nucleus</location>
    </subcellularLocation>
</comment>
<evidence type="ECO:0000256" key="2">
    <source>
        <dbReference type="ARBA" id="ARBA00023242"/>
    </source>
</evidence>
<gene>
    <name evidence="5" type="ORF">ACJIZ3_015000</name>
</gene>
<keyword evidence="2" id="KW-0539">Nucleus</keyword>
<evidence type="ECO:0000256" key="1">
    <source>
        <dbReference type="ARBA" id="ARBA00004123"/>
    </source>
</evidence>
<feature type="compositionally biased region" description="Low complexity" evidence="3">
    <location>
        <begin position="10"/>
        <end position="21"/>
    </location>
</feature>
<proteinExistence type="predicted"/>
<evidence type="ECO:0000313" key="5">
    <source>
        <dbReference type="EMBL" id="KAL3813732.1"/>
    </source>
</evidence>
<evidence type="ECO:0000259" key="4">
    <source>
        <dbReference type="Pfam" id="PF22754"/>
    </source>
</evidence>
<accession>A0ABD3RL82</accession>
<feature type="region of interest" description="Disordered" evidence="3">
    <location>
        <begin position="1"/>
        <end position="23"/>
    </location>
</feature>
<feature type="domain" description="Plant bHLH transcription factor ACT-like" evidence="4">
    <location>
        <begin position="34"/>
        <end position="99"/>
    </location>
</feature>
<dbReference type="Proteomes" id="UP001634393">
    <property type="component" value="Unassembled WGS sequence"/>
</dbReference>
<keyword evidence="6" id="KW-1185">Reference proteome</keyword>
<evidence type="ECO:0000256" key="3">
    <source>
        <dbReference type="SAM" id="MobiDB-lite"/>
    </source>
</evidence>
<organism evidence="5 6">
    <name type="scientific">Penstemon smallii</name>
    <dbReference type="NCBI Taxonomy" id="265156"/>
    <lineage>
        <taxon>Eukaryota</taxon>
        <taxon>Viridiplantae</taxon>
        <taxon>Streptophyta</taxon>
        <taxon>Embryophyta</taxon>
        <taxon>Tracheophyta</taxon>
        <taxon>Spermatophyta</taxon>
        <taxon>Magnoliopsida</taxon>
        <taxon>eudicotyledons</taxon>
        <taxon>Gunneridae</taxon>
        <taxon>Pentapetalae</taxon>
        <taxon>asterids</taxon>
        <taxon>lamiids</taxon>
        <taxon>Lamiales</taxon>
        <taxon>Plantaginaceae</taxon>
        <taxon>Cheloneae</taxon>
        <taxon>Penstemon</taxon>
    </lineage>
</organism>
<evidence type="ECO:0000313" key="6">
    <source>
        <dbReference type="Proteomes" id="UP001634393"/>
    </source>
</evidence>
<reference evidence="5 6" key="1">
    <citation type="submission" date="2024-12" db="EMBL/GenBank/DDBJ databases">
        <title>The unique morphological basis and parallel evolutionary history of personate flowers in Penstemon.</title>
        <authorList>
            <person name="Depatie T.H."/>
            <person name="Wessinger C.A."/>
        </authorList>
    </citation>
    <scope>NUCLEOTIDE SEQUENCE [LARGE SCALE GENOMIC DNA]</scope>
    <source>
        <strain evidence="5">WTNN_2</strain>
        <tissue evidence="5">Leaf</tissue>
    </source>
</reference>
<name>A0ABD3RL82_9LAMI</name>